<gene>
    <name evidence="1" type="ORF">RHIMIDRAFT_289052</name>
</gene>
<dbReference type="AlphaFoldDB" id="A0A2G4T593"/>
<evidence type="ECO:0000313" key="1">
    <source>
        <dbReference type="EMBL" id="PHZ16194.1"/>
    </source>
</evidence>
<evidence type="ECO:0000313" key="2">
    <source>
        <dbReference type="Proteomes" id="UP000242254"/>
    </source>
</evidence>
<keyword evidence="2" id="KW-1185">Reference proteome</keyword>
<name>A0A2G4T593_RHIZD</name>
<protein>
    <submittedName>
        <fullName evidence="1">Uncharacterized protein</fullName>
    </submittedName>
</protein>
<dbReference type="RefSeq" id="XP_023469902.1">
    <property type="nucleotide sequence ID" value="XM_023613612.1"/>
</dbReference>
<dbReference type="EMBL" id="KZ303843">
    <property type="protein sequence ID" value="PHZ16194.1"/>
    <property type="molecule type" value="Genomic_DNA"/>
</dbReference>
<reference evidence="1 2" key="1">
    <citation type="journal article" date="2016" name="Proc. Natl. Acad. Sci. U.S.A.">
        <title>Lipid metabolic changes in an early divergent fungus govern the establishment of a mutualistic symbiosis with endobacteria.</title>
        <authorList>
            <person name="Lastovetsky O.A."/>
            <person name="Gaspar M.L."/>
            <person name="Mondo S.J."/>
            <person name="LaButti K.M."/>
            <person name="Sandor L."/>
            <person name="Grigoriev I.V."/>
            <person name="Henry S.A."/>
            <person name="Pawlowska T.E."/>
        </authorList>
    </citation>
    <scope>NUCLEOTIDE SEQUENCE [LARGE SCALE GENOMIC DNA]</scope>
    <source>
        <strain evidence="1 2">ATCC 52813</strain>
    </source>
</reference>
<dbReference type="GeneID" id="35444601"/>
<dbReference type="Proteomes" id="UP000242254">
    <property type="component" value="Unassembled WGS sequence"/>
</dbReference>
<organism evidence="1 2">
    <name type="scientific">Rhizopus microsporus ATCC 52813</name>
    <dbReference type="NCBI Taxonomy" id="1340429"/>
    <lineage>
        <taxon>Eukaryota</taxon>
        <taxon>Fungi</taxon>
        <taxon>Fungi incertae sedis</taxon>
        <taxon>Mucoromycota</taxon>
        <taxon>Mucoromycotina</taxon>
        <taxon>Mucoromycetes</taxon>
        <taxon>Mucorales</taxon>
        <taxon>Mucorineae</taxon>
        <taxon>Rhizopodaceae</taxon>
        <taxon>Rhizopus</taxon>
    </lineage>
</organism>
<proteinExistence type="predicted"/>
<accession>A0A2G4T593</accession>
<sequence>MDAHLPTEERSTTSDVASTMLAGDIFASTASSDSNGNKLKQIARYIKRLLMCQDSIHKTIDSPIHRVKLRASGVAQFGREVDMDKHVLVSLSVAKACNAILFRTDYSKLCRTLVPNTKLSTLHALQLNTVGLRYLFFPKFRPIRAQTQDGNYIKNETMAKDNKDSLFATIFDLNKIKQLCKSHGTDSSTATITEVGTISNRSKRKRATDDENVLDDAIKQQNSLIKIEEGSISKLLVEIRDIEKTINNINVQVNNFLDDITKKKTLVNERQTLKASMKQKYRAMLEKKRKSWNAKMKKQVFTSHCYQAKMQLKCINTQKR</sequence>